<feature type="compositionally biased region" description="Basic and acidic residues" evidence="1">
    <location>
        <begin position="22"/>
        <end position="32"/>
    </location>
</feature>
<proteinExistence type="predicted"/>
<keyword evidence="3" id="KW-1185">Reference proteome</keyword>
<feature type="compositionally biased region" description="Low complexity" evidence="1">
    <location>
        <begin position="45"/>
        <end position="55"/>
    </location>
</feature>
<organism evidence="2 3">
    <name type="scientific">Roseateles toxinivorans</name>
    <dbReference type="NCBI Taxonomy" id="270368"/>
    <lineage>
        <taxon>Bacteria</taxon>
        <taxon>Pseudomonadati</taxon>
        <taxon>Pseudomonadota</taxon>
        <taxon>Betaproteobacteria</taxon>
        <taxon>Burkholderiales</taxon>
        <taxon>Sphaerotilaceae</taxon>
        <taxon>Roseateles</taxon>
    </lineage>
</organism>
<feature type="compositionally biased region" description="Polar residues" evidence="1">
    <location>
        <begin position="1"/>
        <end position="11"/>
    </location>
</feature>
<protein>
    <submittedName>
        <fullName evidence="2">Uncharacterized protein</fullName>
    </submittedName>
</protein>
<evidence type="ECO:0000313" key="3">
    <source>
        <dbReference type="Proteomes" id="UP000295361"/>
    </source>
</evidence>
<feature type="region of interest" description="Disordered" evidence="1">
    <location>
        <begin position="1"/>
        <end position="83"/>
    </location>
</feature>
<evidence type="ECO:0000256" key="1">
    <source>
        <dbReference type="SAM" id="MobiDB-lite"/>
    </source>
</evidence>
<name>A0A4R6QQ94_9BURK</name>
<reference evidence="2 3" key="1">
    <citation type="submission" date="2019-03" db="EMBL/GenBank/DDBJ databases">
        <title>Genomic Encyclopedia of Type Strains, Phase IV (KMG-IV): sequencing the most valuable type-strain genomes for metagenomic binning, comparative biology and taxonomic classification.</title>
        <authorList>
            <person name="Goeker M."/>
        </authorList>
    </citation>
    <scope>NUCLEOTIDE SEQUENCE [LARGE SCALE GENOMIC DNA]</scope>
    <source>
        <strain evidence="2 3">DSM 16998</strain>
    </source>
</reference>
<dbReference type="InParanoid" id="A0A4R6QQ94"/>
<evidence type="ECO:0000313" key="2">
    <source>
        <dbReference type="EMBL" id="TDP72278.1"/>
    </source>
</evidence>
<dbReference type="AlphaFoldDB" id="A0A4R6QQ94"/>
<comment type="caution">
    <text evidence="2">The sequence shown here is derived from an EMBL/GenBank/DDBJ whole genome shotgun (WGS) entry which is preliminary data.</text>
</comment>
<dbReference type="RefSeq" id="WP_133699764.1">
    <property type="nucleotide sequence ID" value="NZ_SNXS01000002.1"/>
</dbReference>
<accession>A0A4R6QQ94</accession>
<dbReference type="EMBL" id="SNXS01000002">
    <property type="protein sequence ID" value="TDP72278.1"/>
    <property type="molecule type" value="Genomic_DNA"/>
</dbReference>
<gene>
    <name evidence="2" type="ORF">DES47_10223</name>
</gene>
<dbReference type="Proteomes" id="UP000295361">
    <property type="component" value="Unassembled WGS sequence"/>
</dbReference>
<sequence>MNHAHTPNTRVIDQPAKVGRTRSTETRTDIRASAKPRGNKGRNDAAGLLAPAAAARIDVNPPAKDDSRDRRPQVQAVPRPSFEGDKGAELALTISSSIKAQLLGGTDTELDVRADFGSIKWREITPIAVEIKHMLASELKINPSEVTISQSMLFGANHGTARVLFRVPAQHKQTLDSSGVQNMIRAFFLCLIHGPESSPRPLPATVDMFEPLQRADLAGTPSDNAPREVAADVAAHARNVLSQIGGRTLPGQLVIEAPNWRTKDSIGGTLAPKPESHKEPQLIKLECHVDGFIKSKRTVHLIERLGGAVIDVSFDEARWLTKVIDLASRNAEKVEVTYRETTVGSKAESRELIALNQLCIMGLMSE</sequence>
<feature type="compositionally biased region" description="Basic and acidic residues" evidence="1">
    <location>
        <begin position="63"/>
        <end position="72"/>
    </location>
</feature>